<evidence type="ECO:0000313" key="1">
    <source>
        <dbReference type="EMBL" id="SOD17761.1"/>
    </source>
</evidence>
<gene>
    <name evidence="1" type="ORF">SAMN06297358_2674</name>
</gene>
<proteinExistence type="predicted"/>
<sequence length="158" mass="19108">MGKPFTSERLQNIRRMRRARRLHKQQPLFAYEMMRTDYPGYPYELFLDDLRYRKPRKKRTRKSGLCRYGRFNRMQSLISQYGWTGDIELARQANKLRERMTKPYRVLAKVEDHYIEQNFSALIPIDSIEELVRKLADCQSMDQANKILLEFQASNNMY</sequence>
<accession>A0A286A7F3</accession>
<dbReference type="RefSeq" id="WP_097132518.1">
    <property type="nucleotide sequence ID" value="NZ_OCMT01000003.1"/>
</dbReference>
<dbReference type="AlphaFoldDB" id="A0A286A7F3"/>
<evidence type="ECO:0000313" key="2">
    <source>
        <dbReference type="Proteomes" id="UP000219281"/>
    </source>
</evidence>
<name>A0A286A7F3_9SPHI</name>
<dbReference type="EMBL" id="OCMT01000003">
    <property type="protein sequence ID" value="SOD17761.1"/>
    <property type="molecule type" value="Genomic_DNA"/>
</dbReference>
<keyword evidence="2" id="KW-1185">Reference proteome</keyword>
<protein>
    <submittedName>
        <fullName evidence="1">Uncharacterized protein</fullName>
    </submittedName>
</protein>
<dbReference type="Proteomes" id="UP000219281">
    <property type="component" value="Unassembled WGS sequence"/>
</dbReference>
<reference evidence="2" key="1">
    <citation type="submission" date="2017-09" db="EMBL/GenBank/DDBJ databases">
        <authorList>
            <person name="Varghese N."/>
            <person name="Submissions S."/>
        </authorList>
    </citation>
    <scope>NUCLEOTIDE SEQUENCE [LARGE SCALE GENOMIC DNA]</scope>
    <source>
        <strain evidence="2">CGMCC 1.12803</strain>
    </source>
</reference>
<dbReference type="OrthoDB" id="798805at2"/>
<organism evidence="1 2">
    <name type="scientific">Pedobacter xixiisoli</name>
    <dbReference type="NCBI Taxonomy" id="1476464"/>
    <lineage>
        <taxon>Bacteria</taxon>
        <taxon>Pseudomonadati</taxon>
        <taxon>Bacteroidota</taxon>
        <taxon>Sphingobacteriia</taxon>
        <taxon>Sphingobacteriales</taxon>
        <taxon>Sphingobacteriaceae</taxon>
        <taxon>Pedobacter</taxon>
    </lineage>
</organism>